<accession>A0A0K2T6W5</accession>
<name>A0A0K2T6W5_LEPSM</name>
<protein>
    <submittedName>
        <fullName evidence="1">Uncharacterized protein</fullName>
    </submittedName>
</protein>
<evidence type="ECO:0000313" key="1">
    <source>
        <dbReference type="EMBL" id="CDW21201.1"/>
    </source>
</evidence>
<organism evidence="1">
    <name type="scientific">Lepeophtheirus salmonis</name>
    <name type="common">Salmon louse</name>
    <name type="synonym">Caligus salmonis</name>
    <dbReference type="NCBI Taxonomy" id="72036"/>
    <lineage>
        <taxon>Eukaryota</taxon>
        <taxon>Metazoa</taxon>
        <taxon>Ecdysozoa</taxon>
        <taxon>Arthropoda</taxon>
        <taxon>Crustacea</taxon>
        <taxon>Multicrustacea</taxon>
        <taxon>Hexanauplia</taxon>
        <taxon>Copepoda</taxon>
        <taxon>Siphonostomatoida</taxon>
        <taxon>Caligidae</taxon>
        <taxon>Lepeophtheirus</taxon>
    </lineage>
</organism>
<sequence length="61" mass="6712">MDTFMNNINLNTSANRLEAPAHVGHAHGLPHFHDGSSERIQIGMKGVADIFLKDVLNCKVQ</sequence>
<dbReference type="AlphaFoldDB" id="A0A0K2T6W5"/>
<dbReference type="EMBL" id="HACA01003840">
    <property type="protein sequence ID" value="CDW21201.1"/>
    <property type="molecule type" value="Transcribed_RNA"/>
</dbReference>
<reference evidence="1" key="1">
    <citation type="submission" date="2014-05" db="EMBL/GenBank/DDBJ databases">
        <authorList>
            <person name="Chronopoulou M."/>
        </authorList>
    </citation>
    <scope>NUCLEOTIDE SEQUENCE</scope>
    <source>
        <tissue evidence="1">Whole organism</tissue>
    </source>
</reference>
<proteinExistence type="predicted"/>